<proteinExistence type="inferred from homology"/>
<reference evidence="5 6" key="1">
    <citation type="submission" date="2015-09" db="EMBL/GenBank/DDBJ databases">
        <authorList>
            <consortium name="Pathogen Informatics"/>
        </authorList>
    </citation>
    <scope>NUCLEOTIDE SEQUENCE [LARGE SCALE GENOMIC DNA]</scope>
    <source>
        <strain evidence="5 6">2789STDY5608868</strain>
    </source>
</reference>
<organism evidence="5 6">
    <name type="scientific">Anaerostipes hadrus</name>
    <dbReference type="NCBI Taxonomy" id="649756"/>
    <lineage>
        <taxon>Bacteria</taxon>
        <taxon>Bacillati</taxon>
        <taxon>Bacillota</taxon>
        <taxon>Clostridia</taxon>
        <taxon>Lachnospirales</taxon>
        <taxon>Lachnospiraceae</taxon>
        <taxon>Anaerostipes</taxon>
    </lineage>
</organism>
<dbReference type="InterPro" id="IPR015797">
    <property type="entry name" value="NUDIX_hydrolase-like_dom_sf"/>
</dbReference>
<gene>
    <name evidence="5" type="primary">nudF_1</name>
    <name evidence="5" type="ORF">ERS852425_00574</name>
</gene>
<dbReference type="PROSITE" id="PS00893">
    <property type="entry name" value="NUDIX_BOX"/>
    <property type="match status" value="1"/>
</dbReference>
<comment type="similarity">
    <text evidence="3">Belongs to the Nudix hydrolase family.</text>
</comment>
<dbReference type="GO" id="GO:0005829">
    <property type="term" value="C:cytosol"/>
    <property type="evidence" value="ECO:0007669"/>
    <property type="project" value="TreeGrafter"/>
</dbReference>
<evidence type="ECO:0000259" key="4">
    <source>
        <dbReference type="PROSITE" id="PS51462"/>
    </source>
</evidence>
<dbReference type="RefSeq" id="WP_055257875.1">
    <property type="nucleotide sequence ID" value="NZ_CYXT01000002.1"/>
</dbReference>
<dbReference type="PANTHER" id="PTHR11839:SF18">
    <property type="entry name" value="NUDIX HYDROLASE DOMAIN-CONTAINING PROTEIN"/>
    <property type="match status" value="1"/>
</dbReference>
<evidence type="ECO:0000256" key="2">
    <source>
        <dbReference type="ARBA" id="ARBA00022801"/>
    </source>
</evidence>
<dbReference type="PROSITE" id="PS51462">
    <property type="entry name" value="NUDIX"/>
    <property type="match status" value="1"/>
</dbReference>
<dbReference type="SUPFAM" id="SSF55811">
    <property type="entry name" value="Nudix"/>
    <property type="match status" value="1"/>
</dbReference>
<protein>
    <submittedName>
        <fullName evidence="5">ADP-ribose pyrophosphatase</fullName>
        <ecNumber evidence="5">3.6.1.13</ecNumber>
    </submittedName>
</protein>
<keyword evidence="2 3" id="KW-0378">Hydrolase</keyword>
<evidence type="ECO:0000313" key="5">
    <source>
        <dbReference type="EMBL" id="CUM77950.1"/>
    </source>
</evidence>
<feature type="domain" description="Nudix hydrolase" evidence="4">
    <location>
        <begin position="38"/>
        <end position="167"/>
    </location>
</feature>
<evidence type="ECO:0000256" key="3">
    <source>
        <dbReference type="RuleBase" id="RU003476"/>
    </source>
</evidence>
<sequence>MKGYEKLEQHLIHQGKVVGFYEDIVKLPSGKVVTWDLVKHKGAAAVVPVTDKGTILLVRQYRNALDQETLEIPAGGIEPGETPLECVTREIEEETGFIAGKVTHLMTVITAIGFCDEKIPIYVATDLKLSKQHLDEDEFIDVEEYTIDEIKDMIFSGKIIDAKTISGVLGYLNMEK</sequence>
<dbReference type="PANTHER" id="PTHR11839">
    <property type="entry name" value="UDP/ADP-SUGAR PYROPHOSPHATASE"/>
    <property type="match status" value="1"/>
</dbReference>
<dbReference type="PRINTS" id="PR00502">
    <property type="entry name" value="NUDIXFAMILY"/>
</dbReference>
<evidence type="ECO:0000313" key="6">
    <source>
        <dbReference type="Proteomes" id="UP000095598"/>
    </source>
</evidence>
<dbReference type="AlphaFoldDB" id="A0A173RIZ4"/>
<dbReference type="GO" id="GO:0019693">
    <property type="term" value="P:ribose phosphate metabolic process"/>
    <property type="evidence" value="ECO:0007669"/>
    <property type="project" value="TreeGrafter"/>
</dbReference>
<evidence type="ECO:0000256" key="1">
    <source>
        <dbReference type="ARBA" id="ARBA00001946"/>
    </source>
</evidence>
<dbReference type="GO" id="GO:0006753">
    <property type="term" value="P:nucleoside phosphate metabolic process"/>
    <property type="evidence" value="ECO:0007669"/>
    <property type="project" value="TreeGrafter"/>
</dbReference>
<dbReference type="GO" id="GO:0047631">
    <property type="term" value="F:ADP-ribose diphosphatase activity"/>
    <property type="evidence" value="ECO:0007669"/>
    <property type="project" value="UniProtKB-EC"/>
</dbReference>
<dbReference type="InterPro" id="IPR020476">
    <property type="entry name" value="Nudix_hydrolase"/>
</dbReference>
<dbReference type="Pfam" id="PF00293">
    <property type="entry name" value="NUDIX"/>
    <property type="match status" value="1"/>
</dbReference>
<dbReference type="CDD" id="cd03424">
    <property type="entry name" value="NUDIX_ADPRase_Nudt5_UGPPase_Nudt14"/>
    <property type="match status" value="1"/>
</dbReference>
<comment type="cofactor">
    <cofactor evidence="1">
        <name>Mg(2+)</name>
        <dbReference type="ChEBI" id="CHEBI:18420"/>
    </cofactor>
</comment>
<dbReference type="InterPro" id="IPR000086">
    <property type="entry name" value="NUDIX_hydrolase_dom"/>
</dbReference>
<dbReference type="EMBL" id="CYXT01000002">
    <property type="protein sequence ID" value="CUM77950.1"/>
    <property type="molecule type" value="Genomic_DNA"/>
</dbReference>
<dbReference type="InterPro" id="IPR020084">
    <property type="entry name" value="NUDIX_hydrolase_CS"/>
</dbReference>
<dbReference type="EC" id="3.6.1.13" evidence="5"/>
<dbReference type="Gene3D" id="3.90.79.10">
    <property type="entry name" value="Nucleoside Triphosphate Pyrophosphohydrolase"/>
    <property type="match status" value="1"/>
</dbReference>
<accession>A0A173RIZ4</accession>
<dbReference type="Proteomes" id="UP000095598">
    <property type="component" value="Unassembled WGS sequence"/>
</dbReference>
<name>A0A173RIZ4_ANAHA</name>